<comment type="caution">
    <text evidence="1">The sequence shown here is derived from an EMBL/GenBank/DDBJ whole genome shotgun (WGS) entry which is preliminary data.</text>
</comment>
<gene>
    <name evidence="1" type="ORF">GCM10009118_23280</name>
</gene>
<proteinExistence type="predicted"/>
<accession>A0ABN1MRE8</accession>
<dbReference type="RefSeq" id="WP_343787886.1">
    <property type="nucleotide sequence ID" value="NZ_BAAAFH010000011.1"/>
</dbReference>
<name>A0ABN1MRE8_9FLAO</name>
<dbReference type="InterPro" id="IPR011250">
    <property type="entry name" value="OMP/PagP_B-barrel"/>
</dbReference>
<dbReference type="EMBL" id="BAAAFH010000011">
    <property type="protein sequence ID" value="GAA0875919.1"/>
    <property type="molecule type" value="Genomic_DNA"/>
</dbReference>
<organism evidence="1 2">
    <name type="scientific">Wandonia haliotis</name>
    <dbReference type="NCBI Taxonomy" id="574963"/>
    <lineage>
        <taxon>Bacteria</taxon>
        <taxon>Pseudomonadati</taxon>
        <taxon>Bacteroidota</taxon>
        <taxon>Flavobacteriia</taxon>
        <taxon>Flavobacteriales</taxon>
        <taxon>Crocinitomicaceae</taxon>
        <taxon>Wandonia</taxon>
    </lineage>
</organism>
<dbReference type="Gene3D" id="2.40.160.20">
    <property type="match status" value="1"/>
</dbReference>
<evidence type="ECO:0000313" key="2">
    <source>
        <dbReference type="Proteomes" id="UP001501126"/>
    </source>
</evidence>
<reference evidence="1 2" key="1">
    <citation type="journal article" date="2019" name="Int. J. Syst. Evol. Microbiol.">
        <title>The Global Catalogue of Microorganisms (GCM) 10K type strain sequencing project: providing services to taxonomists for standard genome sequencing and annotation.</title>
        <authorList>
            <consortium name="The Broad Institute Genomics Platform"/>
            <consortium name="The Broad Institute Genome Sequencing Center for Infectious Disease"/>
            <person name="Wu L."/>
            <person name="Ma J."/>
        </authorList>
    </citation>
    <scope>NUCLEOTIDE SEQUENCE [LARGE SCALE GENOMIC DNA]</scope>
    <source>
        <strain evidence="1 2">JCM 16083</strain>
    </source>
</reference>
<keyword evidence="2" id="KW-1185">Reference proteome</keyword>
<protein>
    <recommendedName>
        <fullName evidence="3">Outer membrane protein beta-barrel domain-containing protein</fullName>
    </recommendedName>
</protein>
<dbReference type="Proteomes" id="UP001501126">
    <property type="component" value="Unassembled WGS sequence"/>
</dbReference>
<dbReference type="SUPFAM" id="SSF56925">
    <property type="entry name" value="OMPA-like"/>
    <property type="match status" value="1"/>
</dbReference>
<evidence type="ECO:0000313" key="1">
    <source>
        <dbReference type="EMBL" id="GAA0875919.1"/>
    </source>
</evidence>
<evidence type="ECO:0008006" key="3">
    <source>
        <dbReference type="Google" id="ProtNLM"/>
    </source>
</evidence>
<sequence length="234" mass="27353">MMRERKRRVYKGLVISSLLLLFSWSAFSQQYRWRSKPQHTWIFGLGFQAIDDYNVPFGDLFKGGRTWHLLPYPTRLSAERNFNYGIGVGGLLQYNQLKQGKFVNEVTNPSLVHVVSFDGYVKYRFNMKYKKVSWFDPYVALGLGYTMRFSSASSDHITTNIHLGSNFWFTDRIGVQIETSAKFALGASYPAHQASYLQHSASFLYRLYPSKRQKKSKQRYKWIRKKPKGNANRI</sequence>